<gene>
    <name evidence="1" type="ORF">HPBE_LOCUS12185</name>
</gene>
<evidence type="ECO:0000313" key="1">
    <source>
        <dbReference type="EMBL" id="VDO91210.1"/>
    </source>
</evidence>
<sequence length="269" mass="30447">MEHDQRWERFLLSKYVAIQLTEDFYAPEHSLVMPDDVTPAMGVVLLESLESVVGEEFMLAVIRNLVSSRTSFDLKTFMLYFDDIPVDRNISLAEVYEFWFSNGGFPQLKVSSAALSFELHQLGKFPWPLRISSTQSLPPFLFAESLTLPPKSLHTLMDENPEQFSAVGRAQLVSDFCYFYAHDEVDSGDAIKEIVVDTVYRHSEHFELCDWHLFWCHSTAPATLAQLLRRVALNAAQLFDTDAAFGCRTGLAARNLNAICNSVFGTKCV</sequence>
<reference evidence="1 2" key="1">
    <citation type="submission" date="2018-11" db="EMBL/GenBank/DDBJ databases">
        <authorList>
            <consortium name="Pathogen Informatics"/>
        </authorList>
    </citation>
    <scope>NUCLEOTIDE SEQUENCE [LARGE SCALE GENOMIC DNA]</scope>
</reference>
<dbReference type="EMBL" id="UZAH01027390">
    <property type="protein sequence ID" value="VDO91210.1"/>
    <property type="molecule type" value="Genomic_DNA"/>
</dbReference>
<protein>
    <submittedName>
        <fullName evidence="3">DUF4123 domain-containing protein</fullName>
    </submittedName>
</protein>
<organism evidence="1">
    <name type="scientific">Heligmosomoides polygyrus</name>
    <name type="common">Parasitic roundworm</name>
    <dbReference type="NCBI Taxonomy" id="6339"/>
    <lineage>
        <taxon>Eukaryota</taxon>
        <taxon>Metazoa</taxon>
        <taxon>Ecdysozoa</taxon>
        <taxon>Nematoda</taxon>
        <taxon>Chromadorea</taxon>
        <taxon>Rhabditida</taxon>
        <taxon>Rhabditina</taxon>
        <taxon>Rhabditomorpha</taxon>
        <taxon>Strongyloidea</taxon>
        <taxon>Heligmosomidae</taxon>
        <taxon>Heligmosomoides</taxon>
    </lineage>
</organism>
<evidence type="ECO:0000313" key="3">
    <source>
        <dbReference type="WBParaSite" id="HPBE_0001218401-mRNA-1"/>
    </source>
</evidence>
<reference evidence="3" key="2">
    <citation type="submission" date="2019-09" db="UniProtKB">
        <authorList>
            <consortium name="WormBaseParasite"/>
        </authorList>
    </citation>
    <scope>IDENTIFICATION</scope>
</reference>
<accession>A0A3P7YT28</accession>
<dbReference type="Proteomes" id="UP000050761">
    <property type="component" value="Unassembled WGS sequence"/>
</dbReference>
<name>A0A3P7YT28_HELPZ</name>
<dbReference type="OrthoDB" id="8182982at2759"/>
<dbReference type="WBParaSite" id="HPBE_0001218401-mRNA-1">
    <property type="protein sequence ID" value="HPBE_0001218401-mRNA-1"/>
    <property type="gene ID" value="HPBE_0001218401"/>
</dbReference>
<evidence type="ECO:0000313" key="2">
    <source>
        <dbReference type="Proteomes" id="UP000050761"/>
    </source>
</evidence>
<keyword evidence="2" id="KW-1185">Reference proteome</keyword>
<proteinExistence type="predicted"/>
<dbReference type="AlphaFoldDB" id="A0A3P7YT28"/>